<evidence type="ECO:0000313" key="1">
    <source>
        <dbReference type="EMBL" id="MFD2066226.1"/>
    </source>
</evidence>
<keyword evidence="2" id="KW-1185">Reference proteome</keyword>
<evidence type="ECO:0008006" key="3">
    <source>
        <dbReference type="Google" id="ProtNLM"/>
    </source>
</evidence>
<gene>
    <name evidence="1" type="ORF">ACFSKU_04975</name>
</gene>
<evidence type="ECO:0000313" key="2">
    <source>
        <dbReference type="Proteomes" id="UP001597369"/>
    </source>
</evidence>
<dbReference type="EMBL" id="JBHUHV010000018">
    <property type="protein sequence ID" value="MFD2066226.1"/>
    <property type="molecule type" value="Genomic_DNA"/>
</dbReference>
<organism evidence="1 2">
    <name type="scientific">Pontibacter silvestris</name>
    <dbReference type="NCBI Taxonomy" id="2305183"/>
    <lineage>
        <taxon>Bacteria</taxon>
        <taxon>Pseudomonadati</taxon>
        <taxon>Bacteroidota</taxon>
        <taxon>Cytophagia</taxon>
        <taxon>Cytophagales</taxon>
        <taxon>Hymenobacteraceae</taxon>
        <taxon>Pontibacter</taxon>
    </lineage>
</organism>
<comment type="caution">
    <text evidence="1">The sequence shown here is derived from an EMBL/GenBank/DDBJ whole genome shotgun (WGS) entry which is preliminary data.</text>
</comment>
<accession>A0ABW4WVK6</accession>
<proteinExistence type="predicted"/>
<name>A0ABW4WVK6_9BACT</name>
<sequence>MKYLLYFFLSFALLIRCNSGPSEQEQKQEFENEVMRVHNESMAKMGTIYRLRLNLRKLRDTLETQTTDTSVTNLLSQQIKGLNQADEAMMGWMHQYKAPDTLQHQLAMQYLQEQLNLINQVKLKMDSTIDVAQTTYRQYEQN</sequence>
<protein>
    <recommendedName>
        <fullName evidence="3">Viral A-type inclusion protein</fullName>
    </recommendedName>
</protein>
<dbReference type="RefSeq" id="WP_229961049.1">
    <property type="nucleotide sequence ID" value="NZ_JAJJWI010000010.1"/>
</dbReference>
<reference evidence="2" key="1">
    <citation type="journal article" date="2019" name="Int. J. Syst. Evol. Microbiol.">
        <title>The Global Catalogue of Microorganisms (GCM) 10K type strain sequencing project: providing services to taxonomists for standard genome sequencing and annotation.</title>
        <authorList>
            <consortium name="The Broad Institute Genomics Platform"/>
            <consortium name="The Broad Institute Genome Sequencing Center for Infectious Disease"/>
            <person name="Wu L."/>
            <person name="Ma J."/>
        </authorList>
    </citation>
    <scope>NUCLEOTIDE SEQUENCE [LARGE SCALE GENOMIC DNA]</scope>
    <source>
        <strain evidence="2">JCM 16545</strain>
    </source>
</reference>
<dbReference type="Proteomes" id="UP001597369">
    <property type="component" value="Unassembled WGS sequence"/>
</dbReference>